<evidence type="ECO:0000313" key="5">
    <source>
        <dbReference type="EMBL" id="RID91100.1"/>
    </source>
</evidence>
<feature type="domain" description="HTH gntR-type" evidence="4">
    <location>
        <begin position="6"/>
        <end position="72"/>
    </location>
</feature>
<dbReference type="Pfam" id="PF07729">
    <property type="entry name" value="FCD"/>
    <property type="match status" value="1"/>
</dbReference>
<dbReference type="SMART" id="SM00895">
    <property type="entry name" value="FCD"/>
    <property type="match status" value="1"/>
</dbReference>
<dbReference type="GO" id="GO:0003700">
    <property type="term" value="F:DNA-binding transcription factor activity"/>
    <property type="evidence" value="ECO:0007669"/>
    <property type="project" value="InterPro"/>
</dbReference>
<dbReference type="GO" id="GO:0003677">
    <property type="term" value="F:DNA binding"/>
    <property type="evidence" value="ECO:0007669"/>
    <property type="project" value="UniProtKB-KW"/>
</dbReference>
<dbReference type="Proteomes" id="UP000266649">
    <property type="component" value="Unassembled WGS sequence"/>
</dbReference>
<dbReference type="Gene3D" id="1.10.10.10">
    <property type="entry name" value="Winged helix-like DNA-binding domain superfamily/Winged helix DNA-binding domain"/>
    <property type="match status" value="1"/>
</dbReference>
<evidence type="ECO:0000259" key="4">
    <source>
        <dbReference type="PROSITE" id="PS50949"/>
    </source>
</evidence>
<dbReference type="InterPro" id="IPR036390">
    <property type="entry name" value="WH_DNA-bd_sf"/>
</dbReference>
<reference evidence="5 6" key="1">
    <citation type="submission" date="2018-09" db="EMBL/GenBank/DDBJ databases">
        <title>Gemmobacter lutimaris sp. nov., a marine bacterium isolated from tidal flat.</title>
        <authorList>
            <person name="Lee D.W."/>
            <person name="Yoo Y."/>
            <person name="Kim J.-J."/>
            <person name="Kim B.S."/>
        </authorList>
    </citation>
    <scope>NUCLEOTIDE SEQUENCE [LARGE SCALE GENOMIC DNA]</scope>
    <source>
        <strain evidence="5 6">YJ-T1-11</strain>
    </source>
</reference>
<evidence type="ECO:0000313" key="6">
    <source>
        <dbReference type="Proteomes" id="UP000266649"/>
    </source>
</evidence>
<organism evidence="5 6">
    <name type="scientific">Gemmobacter lutimaris</name>
    <dbReference type="NCBI Taxonomy" id="2306023"/>
    <lineage>
        <taxon>Bacteria</taxon>
        <taxon>Pseudomonadati</taxon>
        <taxon>Pseudomonadota</taxon>
        <taxon>Alphaproteobacteria</taxon>
        <taxon>Rhodobacterales</taxon>
        <taxon>Paracoccaceae</taxon>
        <taxon>Gemmobacter</taxon>
    </lineage>
</organism>
<dbReference type="EMBL" id="QXXQ01000008">
    <property type="protein sequence ID" value="RID91100.1"/>
    <property type="molecule type" value="Genomic_DNA"/>
</dbReference>
<dbReference type="InterPro" id="IPR011711">
    <property type="entry name" value="GntR_C"/>
</dbReference>
<keyword evidence="2" id="KW-0238">DNA-binding</keyword>
<accession>A0A398BT51</accession>
<comment type="caution">
    <text evidence="5">The sequence shown here is derived from an EMBL/GenBank/DDBJ whole genome shotgun (WGS) entry which is preliminary data.</text>
</comment>
<evidence type="ECO:0000256" key="3">
    <source>
        <dbReference type="ARBA" id="ARBA00023163"/>
    </source>
</evidence>
<gene>
    <name evidence="5" type="ORF">D2N39_14465</name>
</gene>
<keyword evidence="6" id="KW-1185">Reference proteome</keyword>
<sequence length="213" mass="24157">MQMSRQSHRDRIYDVLMTRIRRGEVGWDDRLIDTAIATELGVSRMPARDALMRLAAEGYLVPTTRGFTLPNLSRAEVLEVFELRRMLDPRAAAMAAQAMTPEVLADLTHAVAQTQGSLVSGDVPLFFHACEVYRNRWLDIVPNRVLVDTIRRYLVQVQTVRLTTMRDDTTNRIIVEGQRDLLAAFRARDAVAASDRMLRFVIEGEQAFRATAP</sequence>
<dbReference type="AlphaFoldDB" id="A0A398BT51"/>
<proteinExistence type="predicted"/>
<keyword evidence="1" id="KW-0805">Transcription regulation</keyword>
<dbReference type="SMART" id="SM00345">
    <property type="entry name" value="HTH_GNTR"/>
    <property type="match status" value="1"/>
</dbReference>
<dbReference type="OrthoDB" id="9810548at2"/>
<dbReference type="Gene3D" id="1.20.120.530">
    <property type="entry name" value="GntR ligand-binding domain-like"/>
    <property type="match status" value="1"/>
</dbReference>
<dbReference type="InterPro" id="IPR036388">
    <property type="entry name" value="WH-like_DNA-bd_sf"/>
</dbReference>
<dbReference type="PROSITE" id="PS50949">
    <property type="entry name" value="HTH_GNTR"/>
    <property type="match status" value="1"/>
</dbReference>
<evidence type="ECO:0000256" key="2">
    <source>
        <dbReference type="ARBA" id="ARBA00023125"/>
    </source>
</evidence>
<evidence type="ECO:0000256" key="1">
    <source>
        <dbReference type="ARBA" id="ARBA00023015"/>
    </source>
</evidence>
<name>A0A398BT51_9RHOB</name>
<keyword evidence="3" id="KW-0804">Transcription</keyword>
<dbReference type="PANTHER" id="PTHR43537:SF45">
    <property type="entry name" value="GNTR FAMILY REGULATORY PROTEIN"/>
    <property type="match status" value="1"/>
</dbReference>
<dbReference type="InterPro" id="IPR008920">
    <property type="entry name" value="TF_FadR/GntR_C"/>
</dbReference>
<dbReference type="SUPFAM" id="SSF46785">
    <property type="entry name" value="Winged helix' DNA-binding domain"/>
    <property type="match status" value="1"/>
</dbReference>
<dbReference type="SUPFAM" id="SSF48008">
    <property type="entry name" value="GntR ligand-binding domain-like"/>
    <property type="match status" value="1"/>
</dbReference>
<protein>
    <submittedName>
        <fullName evidence="5">GntR family transcriptional regulator</fullName>
    </submittedName>
</protein>
<dbReference type="Pfam" id="PF00392">
    <property type="entry name" value="GntR"/>
    <property type="match status" value="1"/>
</dbReference>
<dbReference type="InterPro" id="IPR000524">
    <property type="entry name" value="Tscrpt_reg_HTH_GntR"/>
</dbReference>
<dbReference type="PANTHER" id="PTHR43537">
    <property type="entry name" value="TRANSCRIPTIONAL REGULATOR, GNTR FAMILY"/>
    <property type="match status" value="1"/>
</dbReference>